<protein>
    <submittedName>
        <fullName evidence="1">Uncharacterized protein</fullName>
    </submittedName>
</protein>
<reference evidence="1 2" key="1">
    <citation type="journal article" date="2016" name="Mol. Biol. Evol.">
        <title>Comparative Genomics of Early-Diverging Mushroom-Forming Fungi Provides Insights into the Origins of Lignocellulose Decay Capabilities.</title>
        <authorList>
            <person name="Nagy L.G."/>
            <person name="Riley R."/>
            <person name="Tritt A."/>
            <person name="Adam C."/>
            <person name="Daum C."/>
            <person name="Floudas D."/>
            <person name="Sun H."/>
            <person name="Yadav J.S."/>
            <person name="Pangilinan J."/>
            <person name="Larsson K.H."/>
            <person name="Matsuura K."/>
            <person name="Barry K."/>
            <person name="Labutti K."/>
            <person name="Kuo R."/>
            <person name="Ohm R.A."/>
            <person name="Bhattacharya S.S."/>
            <person name="Shirouzu T."/>
            <person name="Yoshinaga Y."/>
            <person name="Martin F.M."/>
            <person name="Grigoriev I.V."/>
            <person name="Hibbett D.S."/>
        </authorList>
    </citation>
    <scope>NUCLEOTIDE SEQUENCE [LARGE SCALE GENOMIC DNA]</scope>
    <source>
        <strain evidence="1 2">HHB12029</strain>
    </source>
</reference>
<evidence type="ECO:0000313" key="2">
    <source>
        <dbReference type="Proteomes" id="UP000077266"/>
    </source>
</evidence>
<dbReference type="EMBL" id="KV426125">
    <property type="protein sequence ID" value="KZV87446.1"/>
    <property type="molecule type" value="Genomic_DNA"/>
</dbReference>
<dbReference type="Proteomes" id="UP000077266">
    <property type="component" value="Unassembled WGS sequence"/>
</dbReference>
<proteinExistence type="predicted"/>
<dbReference type="InParanoid" id="A0A165EQ15"/>
<evidence type="ECO:0000313" key="1">
    <source>
        <dbReference type="EMBL" id="KZV87446.1"/>
    </source>
</evidence>
<dbReference type="AlphaFoldDB" id="A0A165EQ15"/>
<sequence length="106" mass="12007">MDITLATRRYQKDGVSVSLYAIISRGRHLTPSTQFQSHANDSTSFQITPAYIPDRQVRTDLGDGMQTWLSNAYIPLRNVAQYAQPERLPSSFAQHARPTVHILLYS</sequence>
<gene>
    <name evidence="1" type="ORF">EXIGLDRAFT_202219</name>
</gene>
<accession>A0A165EQ15</accession>
<organism evidence="1 2">
    <name type="scientific">Exidia glandulosa HHB12029</name>
    <dbReference type="NCBI Taxonomy" id="1314781"/>
    <lineage>
        <taxon>Eukaryota</taxon>
        <taxon>Fungi</taxon>
        <taxon>Dikarya</taxon>
        <taxon>Basidiomycota</taxon>
        <taxon>Agaricomycotina</taxon>
        <taxon>Agaricomycetes</taxon>
        <taxon>Auriculariales</taxon>
        <taxon>Exidiaceae</taxon>
        <taxon>Exidia</taxon>
    </lineage>
</organism>
<name>A0A165EQ15_EXIGL</name>
<keyword evidence="2" id="KW-1185">Reference proteome</keyword>